<dbReference type="RefSeq" id="WP_252167642.1">
    <property type="nucleotide sequence ID" value="NZ_CP084930.1"/>
</dbReference>
<dbReference type="EMBL" id="CP084930">
    <property type="protein sequence ID" value="USI73836.1"/>
    <property type="molecule type" value="Genomic_DNA"/>
</dbReference>
<evidence type="ECO:0000313" key="9">
    <source>
        <dbReference type="Proteomes" id="UP001056937"/>
    </source>
</evidence>
<evidence type="ECO:0000256" key="6">
    <source>
        <dbReference type="SAM" id="Phobius"/>
    </source>
</evidence>
<dbReference type="Proteomes" id="UP001056937">
    <property type="component" value="Chromosome 1"/>
</dbReference>
<dbReference type="PANTHER" id="PTHR36985">
    <property type="entry name" value="TRANSLOCATION AND ASSEMBLY MODULE SUBUNIT TAMB"/>
    <property type="match status" value="1"/>
</dbReference>
<evidence type="ECO:0000256" key="5">
    <source>
        <dbReference type="SAM" id="MobiDB-lite"/>
    </source>
</evidence>
<keyword evidence="4 6" id="KW-0472">Membrane</keyword>
<evidence type="ECO:0000256" key="2">
    <source>
        <dbReference type="ARBA" id="ARBA00022692"/>
    </source>
</evidence>
<dbReference type="InterPro" id="IPR007452">
    <property type="entry name" value="TamB_C"/>
</dbReference>
<reference evidence="8" key="1">
    <citation type="journal article" date="2022" name="Toxins">
        <title>Genomic Analysis of Sphingopyxis sp. USTB-05 for Biodegrading Cyanobacterial Hepatotoxins.</title>
        <authorList>
            <person name="Liu C."/>
            <person name="Xu Q."/>
            <person name="Zhao Z."/>
            <person name="Zhang H."/>
            <person name="Liu X."/>
            <person name="Yin C."/>
            <person name="Liu Y."/>
            <person name="Yan H."/>
        </authorList>
    </citation>
    <scope>NUCLEOTIDE SEQUENCE</scope>
    <source>
        <strain evidence="8">NBD5</strain>
    </source>
</reference>
<keyword evidence="2 6" id="KW-0812">Transmembrane</keyword>
<name>A0ABY4XAS2_9SPHN</name>
<feature type="region of interest" description="Disordered" evidence="5">
    <location>
        <begin position="1"/>
        <end position="20"/>
    </location>
</feature>
<proteinExistence type="predicted"/>
<keyword evidence="3 6" id="KW-1133">Transmembrane helix</keyword>
<protein>
    <submittedName>
        <fullName evidence="8">Translocation/assembly module TamB domain-containing protein</fullName>
    </submittedName>
</protein>
<gene>
    <name evidence="8" type="ORF">LHA26_05045</name>
</gene>
<feature type="domain" description="Translocation and assembly module TamB C-terminal" evidence="7">
    <location>
        <begin position="1059"/>
        <end position="1398"/>
    </location>
</feature>
<accession>A0ABY4XAS2</accession>
<comment type="subcellular location">
    <subcellularLocation>
        <location evidence="1">Membrane</location>
        <topology evidence="1">Single-pass membrane protein</topology>
    </subcellularLocation>
</comment>
<keyword evidence="9" id="KW-1185">Reference proteome</keyword>
<organism evidence="8 9">
    <name type="scientific">Sphingomonas morindae</name>
    <dbReference type="NCBI Taxonomy" id="1541170"/>
    <lineage>
        <taxon>Bacteria</taxon>
        <taxon>Pseudomonadati</taxon>
        <taxon>Pseudomonadota</taxon>
        <taxon>Alphaproteobacteria</taxon>
        <taxon>Sphingomonadales</taxon>
        <taxon>Sphingomonadaceae</taxon>
        <taxon>Sphingomonas</taxon>
    </lineage>
</organism>
<dbReference type="PANTHER" id="PTHR36985:SF1">
    <property type="entry name" value="TRANSLOCATION AND ASSEMBLY MODULE SUBUNIT TAMB"/>
    <property type="match status" value="1"/>
</dbReference>
<evidence type="ECO:0000256" key="1">
    <source>
        <dbReference type="ARBA" id="ARBA00004167"/>
    </source>
</evidence>
<evidence type="ECO:0000259" key="7">
    <source>
        <dbReference type="Pfam" id="PF04357"/>
    </source>
</evidence>
<sequence>MAEPDASAAPAPAAPPPRARRRWPGRLARALAGLVALLAALVAVIGIGVDSDAGHRFIVDRIGELRPSTGLRIHIGRIEGSIWRHARLRDLRLSDPQGLFLEAPLVTLDWRPTRWFAHRLYVDRLGSDLVILRRLPRLRPSAHPQPLIPGYPIHLGAVDLRLRLEPPVAGARRLVRLRARADTARGRALIHLVAASTAGDRLAFRLDTAPAQDRFDLDGRLTAPATGVVPGLFGARRPVAMAISGTGRWRGWRGRARLRVAGRSVADLALAEARGDYALSGLVTPASLVAGKLQRLTSPAVRVSGRAHYADRQLTGRLALKAPALEAQAQGRIDLAASRFDPLTVNLALRRPAALFPNMTGRDVRLRARLAGPFRTAAFRYALTAPTLAFDTTGFEAVRAAGEGRLGGRALDLPLRLTARRVTGVGAEAGGILANLAVSGRLRVTPRLVTGEGLSLRSDKLNGRLALFVDLVTGRFGVTLSGGLTRYLIPNLGLVDVLTELAVRPTADTRAAIVEGRGRAWVRRFDNGFLRGLAGGLPMLETHLVRQPDGGLRLTNLTVTAPALRISGAGLRRRDGSFQFEGSGSQTSYGPFRLALDGLIDHPQVRLLLDRPVPALGLAGVRVALDPVPEGFALQAQGGSTLGPFTLGGRILTPPQQPTVIDVAALAVSGTRATGRLTAVGPVLAGRLAVAGGGLTGTIDLAAAQALQRILVHIAAADARLAGDADLTVRRGRADADIVLDPAATRVTAQVMARGLRRGTIFLARADGQARLAGGRGLIHASLAGSRGKAFSFDTDIDVAPMQYRLRGGGQIDGRPVTLTSPATLSRDGAGWRLEPTGLSYGGGGATVAGRFGAGPNRFEASLSALPLTMLDIFKPGLALSGAASGRISYGRAQEGALPSGRVTLRVRGLSRAGLVLSSRPVDLGVEAALTGDRAALRAVAASGGQVIGRAQAALGPLPPGGTLAERFAHAGLFGQLRYAGPIDTLWRLSGIETIDLSGPVAIGADISGRVDAPVIRGSLATGAARLESATLGTVIEGIKGRGRFDGSRLVIDQFSGTTRDDGALSGQASFDFAAPQGLGIDIALTARKALLLNRDDIAATVTGPLTIRSNGRGGAISGAVRLDRATYRFGSVAATAVPHLAVTELNRPADVEPEAAPAPWSLDLTTDARNQLFVRGLGLDSEWRAKLQIRGTVDNPAITGRADMIRGSYQFAGRRFDLDRGIIRFTGSQPVDPALDIAAIASISNLNATIRVSGTGSKPELSFTSVPALPEDELLSRLLFGTSIANLSAPEALQLAAAVNALRTGGGRGALDPINAIRRVAGLDRLRIEAADVTTGQKTSIAAGKYIGRRTYVELVTDGQGYSATRIEFQVTRWLSLLSTISTIGRQSANVRISKDY</sequence>
<feature type="transmembrane region" description="Helical" evidence="6">
    <location>
        <begin position="27"/>
        <end position="49"/>
    </location>
</feature>
<evidence type="ECO:0000256" key="4">
    <source>
        <dbReference type="ARBA" id="ARBA00023136"/>
    </source>
</evidence>
<evidence type="ECO:0000313" key="8">
    <source>
        <dbReference type="EMBL" id="USI73836.1"/>
    </source>
</evidence>
<dbReference type="Pfam" id="PF04357">
    <property type="entry name" value="TamB"/>
    <property type="match status" value="1"/>
</dbReference>
<evidence type="ECO:0000256" key="3">
    <source>
        <dbReference type="ARBA" id="ARBA00022989"/>
    </source>
</evidence>